<dbReference type="EMBL" id="PZJJ01000021">
    <property type="protein sequence ID" value="PTL38242.1"/>
    <property type="molecule type" value="Genomic_DNA"/>
</dbReference>
<name>A0A2T4U4B6_9BACI</name>
<dbReference type="InterPro" id="IPR036388">
    <property type="entry name" value="WH-like_DNA-bd_sf"/>
</dbReference>
<dbReference type="SMART" id="SM00420">
    <property type="entry name" value="HTH_DEOR"/>
    <property type="match status" value="1"/>
</dbReference>
<dbReference type="AlphaFoldDB" id="A0A2T4U4B6"/>
<dbReference type="PANTHER" id="PTHR41247">
    <property type="entry name" value="HTH-TYPE TRANSCRIPTIONAL REPRESSOR YCNK"/>
    <property type="match status" value="1"/>
</dbReference>
<organism evidence="4 5">
    <name type="scientific">Alkalicoccus saliphilus</name>
    <dbReference type="NCBI Taxonomy" id="200989"/>
    <lineage>
        <taxon>Bacteria</taxon>
        <taxon>Bacillati</taxon>
        <taxon>Bacillota</taxon>
        <taxon>Bacilli</taxon>
        <taxon>Bacillales</taxon>
        <taxon>Bacillaceae</taxon>
        <taxon>Alkalicoccus</taxon>
    </lineage>
</organism>
<proteinExistence type="predicted"/>
<evidence type="ECO:0000256" key="2">
    <source>
        <dbReference type="ARBA" id="ARBA00023163"/>
    </source>
</evidence>
<comment type="caution">
    <text evidence="4">The sequence shown here is derived from an EMBL/GenBank/DDBJ whole genome shotgun (WGS) entry which is preliminary data.</text>
</comment>
<reference evidence="4 5" key="1">
    <citation type="submission" date="2018-03" db="EMBL/GenBank/DDBJ databases">
        <title>Alkalicoccus saliphilus sp. nov., isolated from a mineral pool.</title>
        <authorList>
            <person name="Zhao B."/>
        </authorList>
    </citation>
    <scope>NUCLEOTIDE SEQUENCE [LARGE SCALE GENOMIC DNA]</scope>
    <source>
        <strain evidence="4 5">6AG</strain>
    </source>
</reference>
<dbReference type="Proteomes" id="UP000240509">
    <property type="component" value="Unassembled WGS sequence"/>
</dbReference>
<dbReference type="Pfam" id="PF05573">
    <property type="entry name" value="NosL"/>
    <property type="match status" value="1"/>
</dbReference>
<dbReference type="InterPro" id="IPR008719">
    <property type="entry name" value="N2O_reductase_NosL"/>
</dbReference>
<dbReference type="RefSeq" id="WP_107585471.1">
    <property type="nucleotide sequence ID" value="NZ_PZJJ01000021.1"/>
</dbReference>
<keyword evidence="2" id="KW-0804">Transcription</keyword>
<dbReference type="SUPFAM" id="SSF46785">
    <property type="entry name" value="Winged helix' DNA-binding domain"/>
    <property type="match status" value="1"/>
</dbReference>
<keyword evidence="1" id="KW-0805">Transcription regulation</keyword>
<accession>A0A2T4U4B6</accession>
<dbReference type="OrthoDB" id="9797223at2"/>
<evidence type="ECO:0000313" key="5">
    <source>
        <dbReference type="Proteomes" id="UP000240509"/>
    </source>
</evidence>
<protein>
    <recommendedName>
        <fullName evidence="3">HTH deoR-type domain-containing protein</fullName>
    </recommendedName>
</protein>
<keyword evidence="5" id="KW-1185">Reference proteome</keyword>
<dbReference type="GO" id="GO:0003700">
    <property type="term" value="F:DNA-binding transcription factor activity"/>
    <property type="evidence" value="ECO:0007669"/>
    <property type="project" value="InterPro"/>
</dbReference>
<evidence type="ECO:0000259" key="3">
    <source>
        <dbReference type="PROSITE" id="PS51000"/>
    </source>
</evidence>
<gene>
    <name evidence="4" type="ORF">C6Y45_12000</name>
</gene>
<dbReference type="PANTHER" id="PTHR41247:SF1">
    <property type="entry name" value="HTH-TYPE TRANSCRIPTIONAL REPRESSOR YCNK"/>
    <property type="match status" value="1"/>
</dbReference>
<dbReference type="InterPro" id="IPR001034">
    <property type="entry name" value="DeoR_HTH"/>
</dbReference>
<dbReference type="Gene3D" id="1.10.10.10">
    <property type="entry name" value="Winged helix-like DNA-binding domain superfamily/Winged helix DNA-binding domain"/>
    <property type="match status" value="1"/>
</dbReference>
<evidence type="ECO:0000313" key="4">
    <source>
        <dbReference type="EMBL" id="PTL38242.1"/>
    </source>
</evidence>
<dbReference type="Pfam" id="PF08220">
    <property type="entry name" value="HTH_DeoR"/>
    <property type="match status" value="1"/>
</dbReference>
<dbReference type="InterPro" id="IPR036390">
    <property type="entry name" value="WH_DNA-bd_sf"/>
</dbReference>
<dbReference type="SUPFAM" id="SSF160387">
    <property type="entry name" value="NosL/MerB-like"/>
    <property type="match status" value="1"/>
</dbReference>
<dbReference type="PROSITE" id="PS51000">
    <property type="entry name" value="HTH_DEOR_2"/>
    <property type="match status" value="1"/>
</dbReference>
<sequence>MKPLERRSIIADMVKKHEIVQVTDISRVCQVSEMTIYRDIQKLQQEGRVLKTSRGITSVKTDSADENACVCCFKPSESRLAARIVYEDGSAEKVCCAHCALLRFKEKKEKPKQIISRDFMLDTTFNARRAVFVVGSSLPVLCCSPHVLAFQRREEAAKFIKGFGGSLHTIEEAADAVENGMEDDCCFTSHFNHFGKER</sequence>
<feature type="domain" description="HTH deoR-type" evidence="3">
    <location>
        <begin position="3"/>
        <end position="58"/>
    </location>
</feature>
<evidence type="ECO:0000256" key="1">
    <source>
        <dbReference type="ARBA" id="ARBA00023015"/>
    </source>
</evidence>